<dbReference type="NCBIfam" id="TIGR01662">
    <property type="entry name" value="HAD-SF-IIIA"/>
    <property type="match status" value="1"/>
</dbReference>
<sequence length="256" mass="28270">MLQTGLIAHYSQHQHLHAKMPSILSKDKTQMQNISTLLFDLDGTLVDSAPDLAAAVNQTLTQLNLNTYSEQQIRTWVGNGAKVLIERALSGSQQIDPNLDTALANDALTLFLNNYQENVCVHSKLYQGVAPTLAKLKDTGYTLAIVTNKPEKFIQPILEKLQIAEFFAASLGGDSLPEKKPSPQPLLHICQQLNAKVENTIMIGDSHNDILAAKAANMQSIGLTYGYNYGEDINKHKPEWVFENFADIAELLLKSE</sequence>
<dbReference type="EC" id="3.1.3.18" evidence="5 10"/>
<dbReference type="FunFam" id="3.40.50.1000:FF:000022">
    <property type="entry name" value="Phosphoglycolate phosphatase"/>
    <property type="match status" value="1"/>
</dbReference>
<keyword evidence="12" id="KW-1185">Reference proteome</keyword>
<dbReference type="Gene3D" id="1.10.150.240">
    <property type="entry name" value="Putative phosphatase, domain 2"/>
    <property type="match status" value="1"/>
</dbReference>
<keyword evidence="7 10" id="KW-0378">Hydrolase</keyword>
<dbReference type="InterPro" id="IPR023214">
    <property type="entry name" value="HAD_sf"/>
</dbReference>
<dbReference type="HAMAP" id="MF_00495">
    <property type="entry name" value="GPH_hydrolase_bact"/>
    <property type="match status" value="1"/>
</dbReference>
<comment type="catalytic activity">
    <reaction evidence="1 10">
        <text>2-phosphoglycolate + H2O = glycolate + phosphate</text>
        <dbReference type="Rhea" id="RHEA:14369"/>
        <dbReference type="ChEBI" id="CHEBI:15377"/>
        <dbReference type="ChEBI" id="CHEBI:29805"/>
        <dbReference type="ChEBI" id="CHEBI:43474"/>
        <dbReference type="ChEBI" id="CHEBI:58033"/>
        <dbReference type="EC" id="3.1.3.18"/>
    </reaction>
</comment>
<dbReference type="PANTHER" id="PTHR43434">
    <property type="entry name" value="PHOSPHOGLYCOLATE PHOSPHATASE"/>
    <property type="match status" value="1"/>
</dbReference>
<dbReference type="InterPro" id="IPR037512">
    <property type="entry name" value="PGPase_prok"/>
</dbReference>
<comment type="caution">
    <text evidence="11">The sequence shown here is derived from an EMBL/GenBank/DDBJ whole genome shotgun (WGS) entry which is preliminary data.</text>
</comment>
<evidence type="ECO:0000256" key="10">
    <source>
        <dbReference type="HAMAP-Rule" id="MF_00495"/>
    </source>
</evidence>
<comment type="cofactor">
    <cofactor evidence="2 10">
        <name>Mg(2+)</name>
        <dbReference type="ChEBI" id="CHEBI:18420"/>
    </cofactor>
</comment>
<dbReference type="InterPro" id="IPR006439">
    <property type="entry name" value="HAD-SF_hydro_IA"/>
</dbReference>
<dbReference type="NCBIfam" id="NF009695">
    <property type="entry name" value="PRK13222.1-2"/>
    <property type="match status" value="1"/>
</dbReference>
<evidence type="ECO:0000256" key="1">
    <source>
        <dbReference type="ARBA" id="ARBA00000830"/>
    </source>
</evidence>
<feature type="binding site" evidence="10">
    <location>
        <position position="42"/>
    </location>
    <ligand>
        <name>Mg(2+)</name>
        <dbReference type="ChEBI" id="CHEBI:18420"/>
    </ligand>
</feature>
<dbReference type="PATRIC" id="fig|1328313.3.peg.535"/>
<dbReference type="SFLD" id="SFLDS00003">
    <property type="entry name" value="Haloacid_Dehalogenase"/>
    <property type="match status" value="1"/>
</dbReference>
<evidence type="ECO:0000256" key="4">
    <source>
        <dbReference type="ARBA" id="ARBA00006171"/>
    </source>
</evidence>
<dbReference type="CDD" id="cd16417">
    <property type="entry name" value="HAD_PGPase"/>
    <property type="match status" value="1"/>
</dbReference>
<feature type="active site" description="Nucleophile" evidence="10">
    <location>
        <position position="40"/>
    </location>
</feature>
<dbReference type="GO" id="GO:0046295">
    <property type="term" value="P:glycolate biosynthetic process"/>
    <property type="evidence" value="ECO:0007669"/>
    <property type="project" value="UniProtKB-UniRule"/>
</dbReference>
<dbReference type="NCBIfam" id="TIGR01549">
    <property type="entry name" value="HAD-SF-IA-v1"/>
    <property type="match status" value="1"/>
</dbReference>
<evidence type="ECO:0000256" key="7">
    <source>
        <dbReference type="ARBA" id="ARBA00022801"/>
    </source>
</evidence>
<dbReference type="Proteomes" id="UP000019276">
    <property type="component" value="Unassembled WGS sequence"/>
</dbReference>
<feature type="binding site" evidence="10">
    <location>
        <position position="205"/>
    </location>
    <ligand>
        <name>Mg(2+)</name>
        <dbReference type="ChEBI" id="CHEBI:18420"/>
    </ligand>
</feature>
<keyword evidence="6 10" id="KW-0479">Metal-binding</keyword>
<feature type="binding site" evidence="10">
    <location>
        <position position="40"/>
    </location>
    <ligand>
        <name>Mg(2+)</name>
        <dbReference type="ChEBI" id="CHEBI:18420"/>
    </ligand>
</feature>
<evidence type="ECO:0000256" key="6">
    <source>
        <dbReference type="ARBA" id="ARBA00022723"/>
    </source>
</evidence>
<dbReference type="SFLD" id="SFLDG01129">
    <property type="entry name" value="C1.5:_HAD__Beta-PGM__Phosphata"/>
    <property type="match status" value="1"/>
</dbReference>
<protein>
    <recommendedName>
        <fullName evidence="5 10">Phosphoglycolate phosphatase</fullName>
        <shortName evidence="10">PGP</shortName>
        <shortName evidence="10">PGPase</shortName>
        <ecNumber evidence="5 10">3.1.3.18</ecNumber>
    </recommendedName>
</protein>
<dbReference type="STRING" id="1328313.DS2_02570"/>
<evidence type="ECO:0000256" key="9">
    <source>
        <dbReference type="ARBA" id="ARBA00023277"/>
    </source>
</evidence>
<evidence type="ECO:0000256" key="8">
    <source>
        <dbReference type="ARBA" id="ARBA00022842"/>
    </source>
</evidence>
<comment type="function">
    <text evidence="10">Specifically catalyzes the dephosphorylation of 2-phosphoglycolate. Is involved in the dissimilation of the intracellular 2-phosphoglycolate formed during the DNA repair of 3'-phosphoglycolate ends, a major class of DNA lesions induced by oxidative stress.</text>
</comment>
<dbReference type="GO" id="GO:0005975">
    <property type="term" value="P:carbohydrate metabolic process"/>
    <property type="evidence" value="ECO:0007669"/>
    <property type="project" value="InterPro"/>
</dbReference>
<evidence type="ECO:0000313" key="12">
    <source>
        <dbReference type="Proteomes" id="UP000019276"/>
    </source>
</evidence>
<dbReference type="InterPro" id="IPR050155">
    <property type="entry name" value="HAD-like_hydrolase_sf"/>
</dbReference>
<dbReference type="SFLD" id="SFLDG01135">
    <property type="entry name" value="C1.5.6:_HAD__Beta-PGM__Phospha"/>
    <property type="match status" value="1"/>
</dbReference>
<proteinExistence type="inferred from homology"/>
<dbReference type="GO" id="GO:0008967">
    <property type="term" value="F:phosphoglycolate phosphatase activity"/>
    <property type="evidence" value="ECO:0007669"/>
    <property type="project" value="UniProtKB-UniRule"/>
</dbReference>
<dbReference type="UniPathway" id="UPA00865">
    <property type="reaction ID" value="UER00834"/>
</dbReference>
<dbReference type="NCBIfam" id="TIGR01509">
    <property type="entry name" value="HAD-SF-IA-v3"/>
    <property type="match status" value="1"/>
</dbReference>
<dbReference type="GO" id="GO:0046872">
    <property type="term" value="F:metal ion binding"/>
    <property type="evidence" value="ECO:0007669"/>
    <property type="project" value="UniProtKB-KW"/>
</dbReference>
<dbReference type="InterPro" id="IPR041492">
    <property type="entry name" value="HAD_2"/>
</dbReference>
<keyword evidence="9 10" id="KW-0119">Carbohydrate metabolism</keyword>
<dbReference type="eggNOG" id="COG0546">
    <property type="taxonomic scope" value="Bacteria"/>
</dbReference>
<dbReference type="NCBIfam" id="TIGR01449">
    <property type="entry name" value="PGP_bact"/>
    <property type="match status" value="1"/>
</dbReference>
<organism evidence="11 12">
    <name type="scientific">Catenovulum agarivorans DS-2</name>
    <dbReference type="NCBI Taxonomy" id="1328313"/>
    <lineage>
        <taxon>Bacteria</taxon>
        <taxon>Pseudomonadati</taxon>
        <taxon>Pseudomonadota</taxon>
        <taxon>Gammaproteobacteria</taxon>
        <taxon>Alteromonadales</taxon>
        <taxon>Alteromonadaceae</taxon>
        <taxon>Catenovulum</taxon>
    </lineage>
</organism>
<gene>
    <name evidence="11" type="ORF">DS2_02570</name>
</gene>
<comment type="pathway">
    <text evidence="3 10">Organic acid metabolism; glycolate biosynthesis; glycolate from 2-phosphoglycolate: step 1/1.</text>
</comment>
<evidence type="ECO:0000256" key="3">
    <source>
        <dbReference type="ARBA" id="ARBA00004818"/>
    </source>
</evidence>
<dbReference type="Pfam" id="PF13419">
    <property type="entry name" value="HAD_2"/>
    <property type="match status" value="1"/>
</dbReference>
<keyword evidence="8 10" id="KW-0460">Magnesium</keyword>
<name>W7QVD0_9ALTE</name>
<evidence type="ECO:0000256" key="2">
    <source>
        <dbReference type="ARBA" id="ARBA00001946"/>
    </source>
</evidence>
<comment type="similarity">
    <text evidence="4 10">Belongs to the HAD-like hydrolase superfamily. CbbY/CbbZ/Gph/YieH family.</text>
</comment>
<reference evidence="11 12" key="1">
    <citation type="journal article" date="2014" name="Genome Announc.">
        <title>Draft Genome Sequence of the Agar-Degrading Bacterium Catenovulum sp. Strain DS-2, Isolated from Intestines of Haliotis diversicolor.</title>
        <authorList>
            <person name="Shan D."/>
            <person name="Li X."/>
            <person name="Gu Z."/>
            <person name="Wei G."/>
            <person name="Gao Z."/>
            <person name="Shao Z."/>
        </authorList>
    </citation>
    <scope>NUCLEOTIDE SEQUENCE [LARGE SCALE GENOMIC DNA]</scope>
    <source>
        <strain evidence="11 12">DS-2</strain>
    </source>
</reference>
<evidence type="ECO:0000256" key="5">
    <source>
        <dbReference type="ARBA" id="ARBA00013078"/>
    </source>
</evidence>
<evidence type="ECO:0000313" key="11">
    <source>
        <dbReference type="EMBL" id="EWH11673.1"/>
    </source>
</evidence>
<dbReference type="InterPro" id="IPR023198">
    <property type="entry name" value="PGP-like_dom2"/>
</dbReference>
<dbReference type="Gene3D" id="3.40.50.1000">
    <property type="entry name" value="HAD superfamily/HAD-like"/>
    <property type="match status" value="1"/>
</dbReference>
<dbReference type="InterPro" id="IPR006549">
    <property type="entry name" value="HAD-SF_hydro_IIIA"/>
</dbReference>
<dbReference type="PANTHER" id="PTHR43434:SF1">
    <property type="entry name" value="PHOSPHOGLYCOLATE PHOSPHATASE"/>
    <property type="match status" value="1"/>
</dbReference>
<dbReference type="GO" id="GO:0006281">
    <property type="term" value="P:DNA repair"/>
    <property type="evidence" value="ECO:0007669"/>
    <property type="project" value="TreeGrafter"/>
</dbReference>
<accession>W7QVD0</accession>
<dbReference type="EMBL" id="ARZY01000003">
    <property type="protein sequence ID" value="EWH11673.1"/>
    <property type="molecule type" value="Genomic_DNA"/>
</dbReference>
<dbReference type="InterPro" id="IPR036412">
    <property type="entry name" value="HAD-like_sf"/>
</dbReference>
<dbReference type="AlphaFoldDB" id="W7QVD0"/>
<dbReference type="GO" id="GO:0005829">
    <property type="term" value="C:cytosol"/>
    <property type="evidence" value="ECO:0007669"/>
    <property type="project" value="TreeGrafter"/>
</dbReference>
<dbReference type="SUPFAM" id="SSF56784">
    <property type="entry name" value="HAD-like"/>
    <property type="match status" value="1"/>
</dbReference>